<name>A0A0B5KIA4_PSEDL</name>
<evidence type="ECO:0000313" key="1">
    <source>
        <dbReference type="EMBL" id="PBJ93035.1"/>
    </source>
</evidence>
<reference evidence="1 2" key="1">
    <citation type="submission" date="2017-09" db="EMBL/GenBank/DDBJ databases">
        <authorList>
            <person name="Ehlers B."/>
            <person name="Leendertz F.H."/>
        </authorList>
    </citation>
    <scope>NUCLEOTIDE SEQUENCE [LARGE SCALE GENOMIC DNA]</scope>
    <source>
        <strain evidence="1 2">DJ-1</strain>
    </source>
</reference>
<dbReference type="Proteomes" id="UP000218102">
    <property type="component" value="Unassembled WGS sequence"/>
</dbReference>
<accession>A0A0B5KIA4</accession>
<gene>
    <name evidence="1" type="ORF">CMV24_23985</name>
</gene>
<protein>
    <submittedName>
        <fullName evidence="1">Adhesin</fullName>
    </submittedName>
</protein>
<dbReference type="AlphaFoldDB" id="A0A0B5KIA4"/>
<comment type="caution">
    <text evidence="1">The sequence shown here is derived from an EMBL/GenBank/DDBJ whole genome shotgun (WGS) entry which is preliminary data.</text>
</comment>
<dbReference type="RefSeq" id="WP_041506056.1">
    <property type="nucleotide sequence ID" value="NZ_CP010359.1"/>
</dbReference>
<proteinExistence type="predicted"/>
<dbReference type="EMBL" id="NTME01000035">
    <property type="protein sequence ID" value="PBJ93035.1"/>
    <property type="molecule type" value="Genomic_DNA"/>
</dbReference>
<sequence length="192" mass="19669">MKHTLLILVTLCSTSAFAQSPVPVINNADIDSSGSRYQGNLSVNQAAGDHQQQANARAFAAGPEAGATTQIRQRLNAPATSAMDARSTIQGDAFSNGSGALGVNQSAGANTQQANALSISLGAQPQSIDDSVLMQQNVALLNNSGPIDTSTGNRQVTTSDQAFTGSRGVIQLNQSAGVGNRMANTLSIRVAD</sequence>
<organism evidence="1 2">
    <name type="scientific">Pseudomonas plecoglossicida</name>
    <dbReference type="NCBI Taxonomy" id="70775"/>
    <lineage>
        <taxon>Bacteria</taxon>
        <taxon>Pseudomonadati</taxon>
        <taxon>Pseudomonadota</taxon>
        <taxon>Gammaproteobacteria</taxon>
        <taxon>Pseudomonadales</taxon>
        <taxon>Pseudomonadaceae</taxon>
        <taxon>Pseudomonas</taxon>
    </lineage>
</organism>
<evidence type="ECO:0000313" key="2">
    <source>
        <dbReference type="Proteomes" id="UP000218102"/>
    </source>
</evidence>
<dbReference type="KEGG" id="ppj:RK21_02384"/>